<evidence type="ECO:0000256" key="1">
    <source>
        <dbReference type="SAM" id="MobiDB-lite"/>
    </source>
</evidence>
<reference evidence="2 3" key="1">
    <citation type="submission" date="2021-03" db="EMBL/GenBank/DDBJ databases">
        <title>Aliifodinibius sp. nov., a new bacterium isolated from saline soil.</title>
        <authorList>
            <person name="Galisteo C."/>
            <person name="De La Haba R."/>
            <person name="Sanchez-Porro C."/>
            <person name="Ventosa A."/>
        </authorList>
    </citation>
    <scope>NUCLEOTIDE SEQUENCE [LARGE SCALE GENOMIC DNA]</scope>
    <source>
        <strain evidence="2 3">1BSP15-2V2</strain>
    </source>
</reference>
<protein>
    <submittedName>
        <fullName evidence="2">Uncharacterized protein</fullName>
    </submittedName>
</protein>
<sequence length="46" mass="5095">MKQQRDGSAYKNPPSLLTGKELEDGSQYSRVSNRSLPYGLGTIHTI</sequence>
<comment type="caution">
    <text evidence="2">The sequence shown here is derived from an EMBL/GenBank/DDBJ whole genome shotgun (WGS) entry which is preliminary data.</text>
</comment>
<proteinExistence type="predicted"/>
<dbReference type="Proteomes" id="UP001207918">
    <property type="component" value="Unassembled WGS sequence"/>
</dbReference>
<dbReference type="RefSeq" id="WP_265765885.1">
    <property type="nucleotide sequence ID" value="NZ_JAGGJA010000005.1"/>
</dbReference>
<evidence type="ECO:0000313" key="2">
    <source>
        <dbReference type="EMBL" id="MCW9707129.1"/>
    </source>
</evidence>
<dbReference type="EMBL" id="JAGGJA010000005">
    <property type="protein sequence ID" value="MCW9707129.1"/>
    <property type="molecule type" value="Genomic_DNA"/>
</dbReference>
<gene>
    <name evidence="2" type="ORF">J6I44_09695</name>
</gene>
<feature type="region of interest" description="Disordered" evidence="1">
    <location>
        <begin position="1"/>
        <end position="46"/>
    </location>
</feature>
<accession>A0ABT3PMJ2</accession>
<evidence type="ECO:0000313" key="3">
    <source>
        <dbReference type="Proteomes" id="UP001207918"/>
    </source>
</evidence>
<feature type="compositionally biased region" description="Polar residues" evidence="1">
    <location>
        <begin position="26"/>
        <end position="35"/>
    </location>
</feature>
<name>A0ABT3PMJ2_9BACT</name>
<organism evidence="2 3">
    <name type="scientific">Fodinibius salsisoli</name>
    <dbReference type="NCBI Taxonomy" id="2820877"/>
    <lineage>
        <taxon>Bacteria</taxon>
        <taxon>Pseudomonadati</taxon>
        <taxon>Balneolota</taxon>
        <taxon>Balneolia</taxon>
        <taxon>Balneolales</taxon>
        <taxon>Balneolaceae</taxon>
        <taxon>Fodinibius</taxon>
    </lineage>
</organism>
<keyword evidence="3" id="KW-1185">Reference proteome</keyword>